<reference evidence="2" key="1">
    <citation type="submission" date="2022-11" db="UniProtKB">
        <authorList>
            <consortium name="WormBaseParasite"/>
        </authorList>
    </citation>
    <scope>IDENTIFICATION</scope>
</reference>
<accession>A0A915JU55</accession>
<name>A0A915JU55_ROMCU</name>
<evidence type="ECO:0000313" key="2">
    <source>
        <dbReference type="WBParaSite" id="nRc.2.0.1.t29885-RA"/>
    </source>
</evidence>
<dbReference type="WBParaSite" id="nRc.2.0.1.t29885-RA">
    <property type="protein sequence ID" value="nRc.2.0.1.t29885-RA"/>
    <property type="gene ID" value="nRc.2.0.1.g29885"/>
</dbReference>
<keyword evidence="1" id="KW-1185">Reference proteome</keyword>
<protein>
    <submittedName>
        <fullName evidence="2">Uncharacterized protein</fullName>
    </submittedName>
</protein>
<dbReference type="Proteomes" id="UP000887565">
    <property type="component" value="Unplaced"/>
</dbReference>
<sequence>MLTSNPLLESPFRKSIISSGIKTRLPFMLKKYSEKDNIYASRRPCYTAPKFILSDNRHASLDIVKLPDRAQGAIPET</sequence>
<dbReference type="AlphaFoldDB" id="A0A915JU55"/>
<organism evidence="1 2">
    <name type="scientific">Romanomermis culicivorax</name>
    <name type="common">Nematode worm</name>
    <dbReference type="NCBI Taxonomy" id="13658"/>
    <lineage>
        <taxon>Eukaryota</taxon>
        <taxon>Metazoa</taxon>
        <taxon>Ecdysozoa</taxon>
        <taxon>Nematoda</taxon>
        <taxon>Enoplea</taxon>
        <taxon>Dorylaimia</taxon>
        <taxon>Mermithida</taxon>
        <taxon>Mermithoidea</taxon>
        <taxon>Mermithidae</taxon>
        <taxon>Romanomermis</taxon>
    </lineage>
</organism>
<evidence type="ECO:0000313" key="1">
    <source>
        <dbReference type="Proteomes" id="UP000887565"/>
    </source>
</evidence>
<proteinExistence type="predicted"/>